<reference evidence="2 3" key="1">
    <citation type="submission" date="2019-05" db="EMBL/GenBank/DDBJ databases">
        <title>Another draft genome of Portunus trituberculatus and its Hox gene families provides insights of decapod evolution.</title>
        <authorList>
            <person name="Jeong J.-H."/>
            <person name="Song I."/>
            <person name="Kim S."/>
            <person name="Choi T."/>
            <person name="Kim D."/>
            <person name="Ryu S."/>
            <person name="Kim W."/>
        </authorList>
    </citation>
    <scope>NUCLEOTIDE SEQUENCE [LARGE SCALE GENOMIC DNA]</scope>
    <source>
        <tissue evidence="2">Muscle</tissue>
    </source>
</reference>
<gene>
    <name evidence="2" type="ORF">E2C01_088077</name>
</gene>
<organism evidence="2 3">
    <name type="scientific">Portunus trituberculatus</name>
    <name type="common">Swimming crab</name>
    <name type="synonym">Neptunus trituberculatus</name>
    <dbReference type="NCBI Taxonomy" id="210409"/>
    <lineage>
        <taxon>Eukaryota</taxon>
        <taxon>Metazoa</taxon>
        <taxon>Ecdysozoa</taxon>
        <taxon>Arthropoda</taxon>
        <taxon>Crustacea</taxon>
        <taxon>Multicrustacea</taxon>
        <taxon>Malacostraca</taxon>
        <taxon>Eumalacostraca</taxon>
        <taxon>Eucarida</taxon>
        <taxon>Decapoda</taxon>
        <taxon>Pleocyemata</taxon>
        <taxon>Brachyura</taxon>
        <taxon>Eubrachyura</taxon>
        <taxon>Portunoidea</taxon>
        <taxon>Portunidae</taxon>
        <taxon>Portuninae</taxon>
        <taxon>Portunus</taxon>
    </lineage>
</organism>
<proteinExistence type="predicted"/>
<name>A0A5B7J9T6_PORTR</name>
<sequence>MSGLTLVTNLPSSLAAEYWCSINTPRHGTGQDSRGQLNGSGRVFLRMREHLRPYHMLPAVDEPDNTSQDVANAAHLPSLAQQSQVCAPAKRQTRPPR</sequence>
<protein>
    <submittedName>
        <fullName evidence="2">Uncharacterized protein</fullName>
    </submittedName>
</protein>
<evidence type="ECO:0000313" key="2">
    <source>
        <dbReference type="EMBL" id="MPC92962.1"/>
    </source>
</evidence>
<dbReference type="Proteomes" id="UP000324222">
    <property type="component" value="Unassembled WGS sequence"/>
</dbReference>
<feature type="region of interest" description="Disordered" evidence="1">
    <location>
        <begin position="76"/>
        <end position="97"/>
    </location>
</feature>
<keyword evidence="3" id="KW-1185">Reference proteome</keyword>
<accession>A0A5B7J9T6</accession>
<evidence type="ECO:0000256" key="1">
    <source>
        <dbReference type="SAM" id="MobiDB-lite"/>
    </source>
</evidence>
<dbReference type="AlphaFoldDB" id="A0A5B7J9T6"/>
<comment type="caution">
    <text evidence="2">The sequence shown here is derived from an EMBL/GenBank/DDBJ whole genome shotgun (WGS) entry which is preliminary data.</text>
</comment>
<dbReference type="EMBL" id="VSRR010093161">
    <property type="protein sequence ID" value="MPC92962.1"/>
    <property type="molecule type" value="Genomic_DNA"/>
</dbReference>
<evidence type="ECO:0000313" key="3">
    <source>
        <dbReference type="Proteomes" id="UP000324222"/>
    </source>
</evidence>